<accession>A0A811Q5S9</accession>
<dbReference type="InterPro" id="IPR044974">
    <property type="entry name" value="Disease_R_plants"/>
</dbReference>
<evidence type="ECO:0000313" key="9">
    <source>
        <dbReference type="EMBL" id="CAD6253586.1"/>
    </source>
</evidence>
<reference evidence="9" key="1">
    <citation type="submission" date="2020-10" db="EMBL/GenBank/DDBJ databases">
        <authorList>
            <person name="Han B."/>
            <person name="Lu T."/>
            <person name="Zhao Q."/>
            <person name="Huang X."/>
            <person name="Zhao Y."/>
        </authorList>
    </citation>
    <scope>NUCLEOTIDE SEQUENCE</scope>
</reference>
<dbReference type="Pfam" id="PF23559">
    <property type="entry name" value="WHD_DRP"/>
    <property type="match status" value="1"/>
</dbReference>
<evidence type="ECO:0000256" key="2">
    <source>
        <dbReference type="ARBA" id="ARBA00022614"/>
    </source>
</evidence>
<protein>
    <recommendedName>
        <fullName evidence="11">NB-ARC domain-containing protein</fullName>
    </recommendedName>
</protein>
<dbReference type="Gene3D" id="1.20.5.4130">
    <property type="match status" value="1"/>
</dbReference>
<dbReference type="GO" id="GO:0098542">
    <property type="term" value="P:defense response to other organism"/>
    <property type="evidence" value="ECO:0007669"/>
    <property type="project" value="TreeGrafter"/>
</dbReference>
<gene>
    <name evidence="9" type="ORF">NCGR_LOCUS37210</name>
</gene>
<comment type="similarity">
    <text evidence="1">Belongs to the disease resistance NB-LRR family.</text>
</comment>
<evidence type="ECO:0000256" key="4">
    <source>
        <dbReference type="ARBA" id="ARBA00022741"/>
    </source>
</evidence>
<dbReference type="SUPFAM" id="SSF52540">
    <property type="entry name" value="P-loop containing nucleoside triphosphate hydrolases"/>
    <property type="match status" value="1"/>
</dbReference>
<evidence type="ECO:0000256" key="5">
    <source>
        <dbReference type="ARBA" id="ARBA00022821"/>
    </source>
</evidence>
<feature type="domain" description="Disease resistance protein winged helix" evidence="8">
    <location>
        <begin position="452"/>
        <end position="504"/>
    </location>
</feature>
<dbReference type="PANTHER" id="PTHR23155">
    <property type="entry name" value="DISEASE RESISTANCE PROTEIN RP"/>
    <property type="match status" value="1"/>
</dbReference>
<evidence type="ECO:0000256" key="1">
    <source>
        <dbReference type="ARBA" id="ARBA00008894"/>
    </source>
</evidence>
<keyword evidence="5" id="KW-0611">Plant defense</keyword>
<dbReference type="InterPro" id="IPR027417">
    <property type="entry name" value="P-loop_NTPase"/>
</dbReference>
<keyword evidence="4" id="KW-0547">Nucleotide-binding</keyword>
<sequence length="583" mass="66231">MAGGLLWPLLSSTSKLLDLLRSRPSGSCPPPSGRSTVSADVERLLRRIQATLDDAGEREVRDSSVKLRIEELTDLARDAEDAVRKITRRFEISADRAAVQLRPEEEDGGTSEHIGEIAQRFKEISTDGAAPQLRTEDEHGGVSERIREITSRFEEISRDRAALHLGTEIGDIISGRDSWRRLTSHLLDESLVFGRIKEKERTIESVLSFSQGSGTQVLPIVGMGGIGKTTVAQMVYNDDRVQDRFDLHGWVHVSQTFDLLKLTNVVTESLSRKQCEFSELSCVHDVLKEEVNAKDVFLVLDDLWNEQKNLWFELLHPLKDAQSVTILVTTRSKVVACLVQSVEHLVLGILPEDHCWLLFQHYVFGNKIFDEGSTLVQVGRKIMQKCGGLPLAVKSIGCLLRLKMDVQTWMETLESEFWESLDDHEEIFSALRLSFYRLPAELKPCFLLCTLYLKGHSFTKDDMIHLWVAHGCIHLKRFEIPEKVAGEYFDELNERSLIETDLYHSNGHRYLKNPLTRSSVKISFDQLLSTCEDFVDSHVRSSSFHKKMSMASSDHLLLSHQRFRLHDVTWDLAKSLSSHVLSV</sequence>
<dbReference type="InterPro" id="IPR042197">
    <property type="entry name" value="Apaf_helical"/>
</dbReference>
<dbReference type="PRINTS" id="PR00364">
    <property type="entry name" value="DISEASERSIST"/>
</dbReference>
<dbReference type="InterPro" id="IPR058922">
    <property type="entry name" value="WHD_DRP"/>
</dbReference>
<feature type="domain" description="NB-ARC" evidence="6">
    <location>
        <begin position="210"/>
        <end position="367"/>
    </location>
</feature>
<dbReference type="InterPro" id="IPR002182">
    <property type="entry name" value="NB-ARC"/>
</dbReference>
<evidence type="ECO:0000259" key="6">
    <source>
        <dbReference type="Pfam" id="PF00931"/>
    </source>
</evidence>
<dbReference type="Gene3D" id="3.40.50.300">
    <property type="entry name" value="P-loop containing nucleotide triphosphate hydrolases"/>
    <property type="match status" value="1"/>
</dbReference>
<keyword evidence="3" id="KW-0677">Repeat</keyword>
<dbReference type="Pfam" id="PF00931">
    <property type="entry name" value="NB-ARC"/>
    <property type="match status" value="1"/>
</dbReference>
<name>A0A811Q5S9_9POAL</name>
<dbReference type="AlphaFoldDB" id="A0A811Q5S9"/>
<dbReference type="InterPro" id="IPR041118">
    <property type="entry name" value="Rx_N"/>
</dbReference>
<dbReference type="OrthoDB" id="648133at2759"/>
<dbReference type="InterPro" id="IPR036388">
    <property type="entry name" value="WH-like_DNA-bd_sf"/>
</dbReference>
<dbReference type="EMBL" id="CAJGYO010000009">
    <property type="protein sequence ID" value="CAD6253586.1"/>
    <property type="molecule type" value="Genomic_DNA"/>
</dbReference>
<dbReference type="PANTHER" id="PTHR23155:SF1194">
    <property type="entry name" value="OS01G0520600 PROTEIN"/>
    <property type="match status" value="1"/>
</dbReference>
<evidence type="ECO:0008006" key="11">
    <source>
        <dbReference type="Google" id="ProtNLM"/>
    </source>
</evidence>
<evidence type="ECO:0000259" key="8">
    <source>
        <dbReference type="Pfam" id="PF23559"/>
    </source>
</evidence>
<evidence type="ECO:0000259" key="7">
    <source>
        <dbReference type="Pfam" id="PF18052"/>
    </source>
</evidence>
<evidence type="ECO:0000313" key="10">
    <source>
        <dbReference type="Proteomes" id="UP000604825"/>
    </source>
</evidence>
<dbReference type="Gene3D" id="1.10.10.10">
    <property type="entry name" value="Winged helix-like DNA-binding domain superfamily/Winged helix DNA-binding domain"/>
    <property type="match status" value="1"/>
</dbReference>
<organism evidence="9 10">
    <name type="scientific">Miscanthus lutarioriparius</name>
    <dbReference type="NCBI Taxonomy" id="422564"/>
    <lineage>
        <taxon>Eukaryota</taxon>
        <taxon>Viridiplantae</taxon>
        <taxon>Streptophyta</taxon>
        <taxon>Embryophyta</taxon>
        <taxon>Tracheophyta</taxon>
        <taxon>Spermatophyta</taxon>
        <taxon>Magnoliopsida</taxon>
        <taxon>Liliopsida</taxon>
        <taxon>Poales</taxon>
        <taxon>Poaceae</taxon>
        <taxon>PACMAD clade</taxon>
        <taxon>Panicoideae</taxon>
        <taxon>Andropogonodae</taxon>
        <taxon>Andropogoneae</taxon>
        <taxon>Saccharinae</taxon>
        <taxon>Miscanthus</taxon>
    </lineage>
</organism>
<dbReference type="Pfam" id="PF18052">
    <property type="entry name" value="Rx_N"/>
    <property type="match status" value="1"/>
</dbReference>
<dbReference type="Proteomes" id="UP000604825">
    <property type="component" value="Unassembled WGS sequence"/>
</dbReference>
<feature type="domain" description="Disease resistance N-terminal" evidence="7">
    <location>
        <begin position="41"/>
        <end position="89"/>
    </location>
</feature>
<evidence type="ECO:0000256" key="3">
    <source>
        <dbReference type="ARBA" id="ARBA00022737"/>
    </source>
</evidence>
<dbReference type="GO" id="GO:0043531">
    <property type="term" value="F:ADP binding"/>
    <property type="evidence" value="ECO:0007669"/>
    <property type="project" value="InterPro"/>
</dbReference>
<dbReference type="Gene3D" id="1.10.8.430">
    <property type="entry name" value="Helical domain of apoptotic protease-activating factors"/>
    <property type="match status" value="1"/>
</dbReference>
<comment type="caution">
    <text evidence="9">The sequence shown here is derived from an EMBL/GenBank/DDBJ whole genome shotgun (WGS) entry which is preliminary data.</text>
</comment>
<proteinExistence type="inferred from homology"/>
<keyword evidence="2" id="KW-0433">Leucine-rich repeat</keyword>
<keyword evidence="10" id="KW-1185">Reference proteome</keyword>